<evidence type="ECO:0008006" key="4">
    <source>
        <dbReference type="Google" id="ProtNLM"/>
    </source>
</evidence>
<dbReference type="RefSeq" id="WP_182459217.1">
    <property type="nucleotide sequence ID" value="NZ_CP059732.1"/>
</dbReference>
<organism evidence="2 3">
    <name type="scientific">Spirosoma foliorum</name>
    <dbReference type="NCBI Taxonomy" id="2710596"/>
    <lineage>
        <taxon>Bacteria</taxon>
        <taxon>Pseudomonadati</taxon>
        <taxon>Bacteroidota</taxon>
        <taxon>Cytophagia</taxon>
        <taxon>Cytophagales</taxon>
        <taxon>Cytophagaceae</taxon>
        <taxon>Spirosoma</taxon>
    </lineage>
</organism>
<dbReference type="EMBL" id="CP059732">
    <property type="protein sequence ID" value="QMW01941.1"/>
    <property type="molecule type" value="Genomic_DNA"/>
</dbReference>
<gene>
    <name evidence="2" type="ORF">H3H32_29005</name>
</gene>
<keyword evidence="1" id="KW-0732">Signal</keyword>
<sequence length="193" mass="21044">MRNTNLLLIVILLALLSCGSPAVSPGSIPGVYSLNYWGQVTGTRQGVALQNPRIAASSRVPCRQHAFDVTITEFDDEGDVLTTLTLFNIPKRACSLTKFKVDYQSLYCGTDTIGSTFTAKSDKLLWGTYKPVINAETQLSIQSFDTLSGEIRGTFSVRMIPDAAESTAIPALLQIKNGKFLTKLKQTDGTYKL</sequence>
<name>A0A7G5GSU9_9BACT</name>
<proteinExistence type="predicted"/>
<dbReference type="Proteomes" id="UP000515369">
    <property type="component" value="Chromosome"/>
</dbReference>
<feature type="signal peptide" evidence="1">
    <location>
        <begin position="1"/>
        <end position="22"/>
    </location>
</feature>
<reference evidence="2 3" key="1">
    <citation type="submission" date="2020-07" db="EMBL/GenBank/DDBJ databases">
        <title>Spirosoma foliorum sp. nov., isolated from the leaves on the Nejang mountain Korea, Republic of.</title>
        <authorList>
            <person name="Ho H."/>
            <person name="Lee Y.-J."/>
            <person name="Nurcahyanto D.-A."/>
            <person name="Kim S.-G."/>
        </authorList>
    </citation>
    <scope>NUCLEOTIDE SEQUENCE [LARGE SCALE GENOMIC DNA]</scope>
    <source>
        <strain evidence="2 3">PL0136</strain>
    </source>
</reference>
<evidence type="ECO:0000256" key="1">
    <source>
        <dbReference type="SAM" id="SignalP"/>
    </source>
</evidence>
<dbReference type="AlphaFoldDB" id="A0A7G5GSU9"/>
<protein>
    <recommendedName>
        <fullName evidence="4">Lipoprotein</fullName>
    </recommendedName>
</protein>
<accession>A0A7G5GSU9</accession>
<evidence type="ECO:0000313" key="2">
    <source>
        <dbReference type="EMBL" id="QMW01941.1"/>
    </source>
</evidence>
<dbReference type="KEGG" id="sfol:H3H32_29005"/>
<dbReference type="PROSITE" id="PS51257">
    <property type="entry name" value="PROKAR_LIPOPROTEIN"/>
    <property type="match status" value="1"/>
</dbReference>
<evidence type="ECO:0000313" key="3">
    <source>
        <dbReference type="Proteomes" id="UP000515369"/>
    </source>
</evidence>
<feature type="chain" id="PRO_5028973811" description="Lipoprotein" evidence="1">
    <location>
        <begin position="23"/>
        <end position="193"/>
    </location>
</feature>
<keyword evidence="3" id="KW-1185">Reference proteome</keyword>